<dbReference type="Proteomes" id="UP000076584">
    <property type="component" value="Unassembled WGS sequence"/>
</dbReference>
<proteinExistence type="inferred from homology"/>
<reference evidence="3 4" key="1">
    <citation type="submission" date="2015-06" db="EMBL/GenBank/DDBJ databases">
        <title>Survival trade-offs in plant roots during colonization by closely related pathogenic and mutualistic fungi.</title>
        <authorList>
            <person name="Hacquard S."/>
            <person name="Kracher B."/>
            <person name="Hiruma K."/>
            <person name="Weinman A."/>
            <person name="Muench P."/>
            <person name="Garrido Oter R."/>
            <person name="Ver Loren van Themaat E."/>
            <person name="Dallerey J.-F."/>
            <person name="Damm U."/>
            <person name="Henrissat B."/>
            <person name="Lespinet O."/>
            <person name="Thon M."/>
            <person name="Kemen E."/>
            <person name="McHardy A.C."/>
            <person name="Schulze-Lefert P."/>
            <person name="O'Connell R.J."/>
        </authorList>
    </citation>
    <scope>NUCLEOTIDE SEQUENCE [LARGE SCALE GENOMIC DNA]</scope>
    <source>
        <strain evidence="3 4">MAFF 238704</strain>
    </source>
</reference>
<evidence type="ECO:0000256" key="2">
    <source>
        <dbReference type="SAM" id="MobiDB-lite"/>
    </source>
</evidence>
<evidence type="ECO:0000313" key="4">
    <source>
        <dbReference type="Proteomes" id="UP000076584"/>
    </source>
</evidence>
<dbReference type="InterPro" id="IPR052618">
    <property type="entry name" value="ComplexI_NDUFA12"/>
</dbReference>
<dbReference type="GO" id="GO:0045271">
    <property type="term" value="C:respiratory chain complex I"/>
    <property type="evidence" value="ECO:0007669"/>
    <property type="project" value="InterPro"/>
</dbReference>
<organism evidence="3 4">
    <name type="scientific">Colletotrichum incanum</name>
    <name type="common">Soybean anthracnose fungus</name>
    <dbReference type="NCBI Taxonomy" id="1573173"/>
    <lineage>
        <taxon>Eukaryota</taxon>
        <taxon>Fungi</taxon>
        <taxon>Dikarya</taxon>
        <taxon>Ascomycota</taxon>
        <taxon>Pezizomycotina</taxon>
        <taxon>Sordariomycetes</taxon>
        <taxon>Hypocreomycetidae</taxon>
        <taxon>Glomerellales</taxon>
        <taxon>Glomerellaceae</taxon>
        <taxon>Colletotrichum</taxon>
        <taxon>Colletotrichum spaethianum species complex</taxon>
    </lineage>
</organism>
<dbReference type="STRING" id="1573173.A0A161Y9H0"/>
<sequence>MHTTRISPILEAWYKWKSLRLPWRKRFLVGRAPTPAFPLCNQPWRLIRSVPGRDLQGYTFWEFRETRGNGSGRFRRIVKYPRSVYLSDVKVSPLWHQWLRYTREQPPTLEEQSREAFRQERMKVLAAQADARWEAKPRLTDAPGQQTGQPLPSLNTAQTQPVAPELETTNANAKAAETIPAQSDNPAEPAPPANETKKKYGKDPWARAQGPSEGWQPEAWVPPTGKK</sequence>
<dbReference type="InterPro" id="IPR007763">
    <property type="entry name" value="NDUFA12"/>
</dbReference>
<dbReference type="EMBL" id="LFIW01002504">
    <property type="protein sequence ID" value="KZL68577.1"/>
    <property type="molecule type" value="Genomic_DNA"/>
</dbReference>
<keyword evidence="4" id="KW-1185">Reference proteome</keyword>
<evidence type="ECO:0000256" key="1">
    <source>
        <dbReference type="ARBA" id="ARBA00007355"/>
    </source>
</evidence>
<dbReference type="Pfam" id="PF05071">
    <property type="entry name" value="NDUFA12"/>
    <property type="match status" value="1"/>
</dbReference>
<feature type="compositionally biased region" description="Basic and acidic residues" evidence="2">
    <location>
        <begin position="195"/>
        <end position="205"/>
    </location>
</feature>
<comment type="caution">
    <text evidence="3">The sequence shown here is derived from an EMBL/GenBank/DDBJ whole genome shotgun (WGS) entry which is preliminary data.</text>
</comment>
<dbReference type="GO" id="GO:0005739">
    <property type="term" value="C:mitochondrion"/>
    <property type="evidence" value="ECO:0007669"/>
    <property type="project" value="TreeGrafter"/>
</dbReference>
<comment type="similarity">
    <text evidence="1">Belongs to the complex I NDUFA12 subunit family.</text>
</comment>
<gene>
    <name evidence="3" type="ORF">CI238_00293</name>
</gene>
<dbReference type="GO" id="GO:0032981">
    <property type="term" value="P:mitochondrial respiratory chain complex I assembly"/>
    <property type="evidence" value="ECO:0007669"/>
    <property type="project" value="TreeGrafter"/>
</dbReference>
<evidence type="ECO:0000313" key="3">
    <source>
        <dbReference type="EMBL" id="KZL68577.1"/>
    </source>
</evidence>
<feature type="region of interest" description="Disordered" evidence="2">
    <location>
        <begin position="165"/>
        <end position="227"/>
    </location>
</feature>
<accession>A0A161Y9H0</accession>
<dbReference type="PANTHER" id="PTHR32470:SF2">
    <property type="entry name" value="NADH DEHYDROGENASE [UBIQUINONE] 1 ALPHA SUBCOMPLEX ASSEMBLY FACTOR 2"/>
    <property type="match status" value="1"/>
</dbReference>
<protein>
    <submittedName>
        <fullName evidence="3">Uncharacterized protein</fullName>
    </submittedName>
</protein>
<feature type="compositionally biased region" description="Low complexity" evidence="2">
    <location>
        <begin position="167"/>
        <end position="178"/>
    </location>
</feature>
<dbReference type="AlphaFoldDB" id="A0A161Y9H0"/>
<name>A0A161Y9H0_COLIC</name>
<dbReference type="PANTHER" id="PTHR32470">
    <property type="entry name" value="ADH DEHYDROGENASE [UBIQUINONE] 1 ALPHA SUBCOMPLEX ASSEMBLY FACTOR 2"/>
    <property type="match status" value="1"/>
</dbReference>